<dbReference type="RefSeq" id="WP_252665167.1">
    <property type="nucleotide sequence ID" value="NZ_CP098611.1"/>
</dbReference>
<evidence type="ECO:0000259" key="6">
    <source>
        <dbReference type="Pfam" id="PF07669"/>
    </source>
</evidence>
<dbReference type="PANTHER" id="PTHR33841">
    <property type="entry name" value="DNA METHYLTRANSFERASE YEEA-RELATED"/>
    <property type="match status" value="1"/>
</dbReference>
<feature type="domain" description="Type II methyltransferase M.TaqI-like" evidence="6">
    <location>
        <begin position="98"/>
        <end position="188"/>
    </location>
</feature>
<dbReference type="InterPro" id="IPR050953">
    <property type="entry name" value="N4_N6_ade-DNA_methylase"/>
</dbReference>
<dbReference type="Gene3D" id="3.40.50.150">
    <property type="entry name" value="Vaccinia Virus protein VP39"/>
    <property type="match status" value="1"/>
</dbReference>
<keyword evidence="8" id="KW-1185">Reference proteome</keyword>
<evidence type="ECO:0000256" key="2">
    <source>
        <dbReference type="ARBA" id="ARBA00022603"/>
    </source>
</evidence>
<reference evidence="7" key="1">
    <citation type="submission" date="2022-06" db="EMBL/GenBank/DDBJ databases">
        <title>Genome sequence of Phormidium yuhuli AB48 isolated from an industrial photobioreactor environment.</title>
        <authorList>
            <person name="Qiu Y."/>
            <person name="Noonan A.J.C."/>
            <person name="Dofher K."/>
            <person name="Koch M."/>
            <person name="Kieft B."/>
            <person name="Lin X."/>
            <person name="Ziels R.M."/>
            <person name="Hallam S.J."/>
        </authorList>
    </citation>
    <scope>NUCLEOTIDE SEQUENCE</scope>
    <source>
        <strain evidence="7">AB48</strain>
    </source>
</reference>
<dbReference type="SUPFAM" id="SSF53335">
    <property type="entry name" value="S-adenosyl-L-methionine-dependent methyltransferases"/>
    <property type="match status" value="1"/>
</dbReference>
<dbReference type="Proteomes" id="UP001056708">
    <property type="component" value="Chromosome"/>
</dbReference>
<evidence type="ECO:0000256" key="3">
    <source>
        <dbReference type="ARBA" id="ARBA00022679"/>
    </source>
</evidence>
<name>A0ABY5AW16_9CYAN</name>
<dbReference type="PANTHER" id="PTHR33841:SF1">
    <property type="entry name" value="DNA METHYLTRANSFERASE A"/>
    <property type="match status" value="1"/>
</dbReference>
<dbReference type="EMBL" id="CP098611">
    <property type="protein sequence ID" value="USR92992.1"/>
    <property type="molecule type" value="Genomic_DNA"/>
</dbReference>
<evidence type="ECO:0000256" key="1">
    <source>
        <dbReference type="ARBA" id="ARBA00011900"/>
    </source>
</evidence>
<evidence type="ECO:0000256" key="5">
    <source>
        <dbReference type="ARBA" id="ARBA00047942"/>
    </source>
</evidence>
<keyword evidence="3" id="KW-0808">Transferase</keyword>
<dbReference type="PRINTS" id="PR00507">
    <property type="entry name" value="N12N6MTFRASE"/>
</dbReference>
<dbReference type="EC" id="2.1.1.72" evidence="1"/>
<comment type="catalytic activity">
    <reaction evidence="5">
        <text>a 2'-deoxyadenosine in DNA + S-adenosyl-L-methionine = an N(6)-methyl-2'-deoxyadenosine in DNA + S-adenosyl-L-homocysteine + H(+)</text>
        <dbReference type="Rhea" id="RHEA:15197"/>
        <dbReference type="Rhea" id="RHEA-COMP:12418"/>
        <dbReference type="Rhea" id="RHEA-COMP:12419"/>
        <dbReference type="ChEBI" id="CHEBI:15378"/>
        <dbReference type="ChEBI" id="CHEBI:57856"/>
        <dbReference type="ChEBI" id="CHEBI:59789"/>
        <dbReference type="ChEBI" id="CHEBI:90615"/>
        <dbReference type="ChEBI" id="CHEBI:90616"/>
        <dbReference type="EC" id="2.1.1.72"/>
    </reaction>
</comment>
<dbReference type="InterPro" id="IPR011639">
    <property type="entry name" value="MethylTrfase_TaqI-like_dom"/>
</dbReference>
<sequence length="457" mass="51978">MAGLFTPNLTETCHLLDAGAGVGYLSAAFLNHAHRLDLNRIELDAFEIDPSLHSQLTKTLVSYQTSLNFKVKLYPQDFIHAASDWLSGNLFAQPLPRYHYAILNPPYQKIHSHSPHRKALRQVGIETVNLYSAFIALSLLLLADRGQLVAIAPRSFCNGPYYRPFRKLLLEQAAIRQIHLFESRRQVFKNDNVLQENMILHLERGLQQGDVTISTSTDNTFHDLSQQDYPFHHIVSPSDPECFIHIPTSQESRPNSLSSKFRYSLADLGIQVSTGPVVDFRLKPHLRQMPDSETVPLIYPLHIQDGQINWPQPQSKKANAIALNIDTQKWLYSKGFYCVVRRFSSKEEKRRIIAGLVKPSCCQDSQFIGFENHLNVFHINKQGLPPVLARGLMILLNSTLIDQQFRQFSGHTQVNVTDLKQMRYPSLEVIGDLGHWSEEGDPLTQEAIDNKLTTLLQ</sequence>
<dbReference type="Pfam" id="PF07669">
    <property type="entry name" value="Eco57I"/>
    <property type="match status" value="1"/>
</dbReference>
<gene>
    <name evidence="7" type="ORF">NEA10_09845</name>
</gene>
<evidence type="ECO:0000313" key="7">
    <source>
        <dbReference type="EMBL" id="USR92992.1"/>
    </source>
</evidence>
<protein>
    <recommendedName>
        <fullName evidence="1">site-specific DNA-methyltransferase (adenine-specific)</fullName>
        <ecNumber evidence="1">2.1.1.72</ecNumber>
    </recommendedName>
</protein>
<proteinExistence type="predicted"/>
<dbReference type="GO" id="GO:0032259">
    <property type="term" value="P:methylation"/>
    <property type="evidence" value="ECO:0007669"/>
    <property type="project" value="UniProtKB-KW"/>
</dbReference>
<keyword evidence="2 7" id="KW-0489">Methyltransferase</keyword>
<evidence type="ECO:0000313" key="8">
    <source>
        <dbReference type="Proteomes" id="UP001056708"/>
    </source>
</evidence>
<dbReference type="InterPro" id="IPR029063">
    <property type="entry name" value="SAM-dependent_MTases_sf"/>
</dbReference>
<accession>A0ABY5AW16</accession>
<dbReference type="CDD" id="cd02440">
    <property type="entry name" value="AdoMet_MTases"/>
    <property type="match status" value="1"/>
</dbReference>
<dbReference type="GO" id="GO:0008168">
    <property type="term" value="F:methyltransferase activity"/>
    <property type="evidence" value="ECO:0007669"/>
    <property type="project" value="UniProtKB-KW"/>
</dbReference>
<organism evidence="7 8">
    <name type="scientific">Phormidium yuhuli AB48</name>
    <dbReference type="NCBI Taxonomy" id="2940671"/>
    <lineage>
        <taxon>Bacteria</taxon>
        <taxon>Bacillati</taxon>
        <taxon>Cyanobacteriota</taxon>
        <taxon>Cyanophyceae</taxon>
        <taxon>Oscillatoriophycideae</taxon>
        <taxon>Oscillatoriales</taxon>
        <taxon>Oscillatoriaceae</taxon>
        <taxon>Phormidium</taxon>
        <taxon>Phormidium yuhuli</taxon>
    </lineage>
</organism>
<evidence type="ECO:0000256" key="4">
    <source>
        <dbReference type="ARBA" id="ARBA00022691"/>
    </source>
</evidence>
<keyword evidence="4" id="KW-0949">S-adenosyl-L-methionine</keyword>